<keyword evidence="1" id="KW-0812">Transmembrane</keyword>
<dbReference type="AlphaFoldDB" id="A0A381TAE7"/>
<gene>
    <name evidence="2" type="ORF">METZ01_LOCUS63657</name>
</gene>
<feature type="transmembrane region" description="Helical" evidence="1">
    <location>
        <begin position="7"/>
        <end position="26"/>
    </location>
</feature>
<keyword evidence="1" id="KW-0472">Membrane</keyword>
<name>A0A381TAE7_9ZZZZ</name>
<evidence type="ECO:0000313" key="2">
    <source>
        <dbReference type="EMBL" id="SVA10803.1"/>
    </source>
</evidence>
<organism evidence="2">
    <name type="scientific">marine metagenome</name>
    <dbReference type="NCBI Taxonomy" id="408172"/>
    <lineage>
        <taxon>unclassified sequences</taxon>
        <taxon>metagenomes</taxon>
        <taxon>ecological metagenomes</taxon>
    </lineage>
</organism>
<reference evidence="2" key="1">
    <citation type="submission" date="2018-05" db="EMBL/GenBank/DDBJ databases">
        <authorList>
            <person name="Lanie J.A."/>
            <person name="Ng W.-L."/>
            <person name="Kazmierczak K.M."/>
            <person name="Andrzejewski T.M."/>
            <person name="Davidsen T.M."/>
            <person name="Wayne K.J."/>
            <person name="Tettelin H."/>
            <person name="Glass J.I."/>
            <person name="Rusch D."/>
            <person name="Podicherti R."/>
            <person name="Tsui H.-C.T."/>
            <person name="Winkler M.E."/>
        </authorList>
    </citation>
    <scope>NUCLEOTIDE SEQUENCE</scope>
</reference>
<accession>A0A381TAE7</accession>
<dbReference type="EMBL" id="UINC01003977">
    <property type="protein sequence ID" value="SVA10803.1"/>
    <property type="molecule type" value="Genomic_DNA"/>
</dbReference>
<evidence type="ECO:0000256" key="1">
    <source>
        <dbReference type="SAM" id="Phobius"/>
    </source>
</evidence>
<feature type="transmembrane region" description="Helical" evidence="1">
    <location>
        <begin position="58"/>
        <end position="74"/>
    </location>
</feature>
<protein>
    <submittedName>
        <fullName evidence="2">Uncharacterized protein</fullName>
    </submittedName>
</protein>
<proteinExistence type="predicted"/>
<sequence>MNINVNSFISAIVVLLALVGFVGAVALGEFRLALISVVGGLLVWFACLSVMKIKVNSLPIVVTLFGFLAGTVVFL</sequence>
<feature type="transmembrane region" description="Helical" evidence="1">
    <location>
        <begin position="32"/>
        <end position="51"/>
    </location>
</feature>
<keyword evidence="1" id="KW-1133">Transmembrane helix</keyword>
<feature type="non-terminal residue" evidence="2">
    <location>
        <position position="75"/>
    </location>
</feature>